<evidence type="ECO:0000313" key="1">
    <source>
        <dbReference type="EMBL" id="WKD49650.1"/>
    </source>
</evidence>
<dbReference type="EMBL" id="CP098023">
    <property type="protein sequence ID" value="WKD49650.1"/>
    <property type="molecule type" value="Genomic_DNA"/>
</dbReference>
<proteinExistence type="predicted"/>
<dbReference type="InterPro" id="IPR021948">
    <property type="entry name" value="DUF3565"/>
</dbReference>
<protein>
    <submittedName>
        <fullName evidence="1">DUF3565 domain-containing protein</fullName>
    </submittedName>
</protein>
<name>A0ABY9E9E4_9GAMM</name>
<sequence>MRPILCLCHPMQQPIAGYHLDGEGHWVAELACGHCQHVRHNPPWTNRPWVITEAGRASRLGVQLNCRKCDAGLPPDKLEKAL</sequence>
<dbReference type="Proteomes" id="UP001321520">
    <property type="component" value="Chromosome"/>
</dbReference>
<evidence type="ECO:0000313" key="2">
    <source>
        <dbReference type="Proteomes" id="UP001321520"/>
    </source>
</evidence>
<dbReference type="Pfam" id="PF12088">
    <property type="entry name" value="DUF3565"/>
    <property type="match status" value="1"/>
</dbReference>
<gene>
    <name evidence="1" type="ORF">M8T91_17445</name>
</gene>
<organism evidence="1 2">
    <name type="scientific">Microbulbifer spongiae</name>
    <dbReference type="NCBI Taxonomy" id="2944933"/>
    <lineage>
        <taxon>Bacteria</taxon>
        <taxon>Pseudomonadati</taxon>
        <taxon>Pseudomonadota</taxon>
        <taxon>Gammaproteobacteria</taxon>
        <taxon>Cellvibrionales</taxon>
        <taxon>Microbulbiferaceae</taxon>
        <taxon>Microbulbifer</taxon>
    </lineage>
</organism>
<accession>A0ABY9E9E4</accession>
<keyword evidence="2" id="KW-1185">Reference proteome</keyword>
<reference evidence="1 2" key="1">
    <citation type="submission" date="2022-05" db="EMBL/GenBank/DDBJ databases">
        <title>Microbulbifer sp. nov., isolated from sponge.</title>
        <authorList>
            <person name="Gao L."/>
        </authorList>
    </citation>
    <scope>NUCLEOTIDE SEQUENCE [LARGE SCALE GENOMIC DNA]</scope>
    <source>
        <strain evidence="1 2">MI-G</strain>
    </source>
</reference>
<dbReference type="RefSeq" id="WP_301415502.1">
    <property type="nucleotide sequence ID" value="NZ_CP098023.1"/>
</dbReference>